<dbReference type="AlphaFoldDB" id="A0A1G2T926"/>
<gene>
    <name evidence="3" type="ORF">A2W58_03440</name>
</gene>
<dbReference type="InterPro" id="IPR007159">
    <property type="entry name" value="SpoVT-AbrB_dom"/>
</dbReference>
<evidence type="ECO:0000256" key="1">
    <source>
        <dbReference type="PROSITE-ProRule" id="PRU01076"/>
    </source>
</evidence>
<dbReference type="Pfam" id="PF04014">
    <property type="entry name" value="MazE_antitoxin"/>
    <property type="match status" value="1"/>
</dbReference>
<keyword evidence="1" id="KW-0238">DNA-binding</keyword>
<dbReference type="SUPFAM" id="SSF89447">
    <property type="entry name" value="AbrB/MazE/MraZ-like"/>
    <property type="match status" value="1"/>
</dbReference>
<reference evidence="3 4" key="1">
    <citation type="journal article" date="2016" name="Nat. Commun.">
        <title>Thousands of microbial genomes shed light on interconnected biogeochemical processes in an aquifer system.</title>
        <authorList>
            <person name="Anantharaman K."/>
            <person name="Brown C.T."/>
            <person name="Hug L.A."/>
            <person name="Sharon I."/>
            <person name="Castelle C.J."/>
            <person name="Probst A.J."/>
            <person name="Thomas B.C."/>
            <person name="Singh A."/>
            <person name="Wilkins M.J."/>
            <person name="Karaoz U."/>
            <person name="Brodie E.L."/>
            <person name="Williams K.H."/>
            <person name="Hubbard S.S."/>
            <person name="Banfield J.F."/>
        </authorList>
    </citation>
    <scope>NUCLEOTIDE SEQUENCE [LARGE SCALE GENOMIC DNA]</scope>
</reference>
<organism evidence="3 4">
    <name type="scientific">Candidatus Zambryskibacteria bacterium RIFCSPHIGHO2_02_38_10.5</name>
    <dbReference type="NCBI Taxonomy" id="1802742"/>
    <lineage>
        <taxon>Bacteria</taxon>
        <taxon>Candidatus Zambryskiibacteriota</taxon>
    </lineage>
</organism>
<protein>
    <recommendedName>
        <fullName evidence="2">SpoVT-AbrB domain-containing protein</fullName>
    </recommendedName>
</protein>
<evidence type="ECO:0000313" key="4">
    <source>
        <dbReference type="Proteomes" id="UP000179264"/>
    </source>
</evidence>
<evidence type="ECO:0000313" key="3">
    <source>
        <dbReference type="EMBL" id="OHA93101.1"/>
    </source>
</evidence>
<dbReference type="SMART" id="SM00966">
    <property type="entry name" value="SpoVT_AbrB"/>
    <property type="match status" value="1"/>
</dbReference>
<evidence type="ECO:0000259" key="2">
    <source>
        <dbReference type="PROSITE" id="PS51740"/>
    </source>
</evidence>
<dbReference type="PROSITE" id="PS51740">
    <property type="entry name" value="SPOVT_ABRB"/>
    <property type="match status" value="1"/>
</dbReference>
<dbReference type="EMBL" id="MHVL01000027">
    <property type="protein sequence ID" value="OHA93101.1"/>
    <property type="molecule type" value="Genomic_DNA"/>
</dbReference>
<comment type="caution">
    <text evidence="3">The sequence shown here is derived from an EMBL/GenBank/DDBJ whole genome shotgun (WGS) entry which is preliminary data.</text>
</comment>
<accession>A0A1G2T926</accession>
<dbReference type="GO" id="GO:0003677">
    <property type="term" value="F:DNA binding"/>
    <property type="evidence" value="ECO:0007669"/>
    <property type="project" value="UniProtKB-UniRule"/>
</dbReference>
<proteinExistence type="predicted"/>
<name>A0A1G2T926_9BACT</name>
<feature type="domain" description="SpoVT-AbrB" evidence="2">
    <location>
        <begin position="1"/>
        <end position="46"/>
    </location>
</feature>
<sequence length="94" mass="10431">MSIVTIKNKYQIVIPQSVRKQVGVVVGDFLEATVEKGKIVFQPKSLVDRGIAQSLKEFKQGHSFGPFATANEVIASLKGQLKKRALEKHKKVLK</sequence>
<dbReference type="InterPro" id="IPR037914">
    <property type="entry name" value="SpoVT-AbrB_sf"/>
</dbReference>
<dbReference type="Gene3D" id="2.10.260.10">
    <property type="match status" value="1"/>
</dbReference>
<dbReference type="Proteomes" id="UP000179264">
    <property type="component" value="Unassembled WGS sequence"/>
</dbReference>